<dbReference type="AlphaFoldDB" id="A0A8T1U3G9"/>
<evidence type="ECO:0000313" key="2">
    <source>
        <dbReference type="Proteomes" id="UP000688947"/>
    </source>
</evidence>
<accession>A0A8T1U3G9</accession>
<protein>
    <submittedName>
        <fullName evidence="1">Uncharacterized protein</fullName>
    </submittedName>
</protein>
<sequence>MFVHLHRHALHGLSATDINALRHTRGLHQRRYKVKRRYLFTYIQTFNSQLYGVSVANRLSPTASRCTSVSTQESLKSSQAPASNLDVNGQYWSNALKKIPTY</sequence>
<name>A0A8T1U3G9_9STRA</name>
<evidence type="ECO:0000313" key="1">
    <source>
        <dbReference type="EMBL" id="KAG6951295.1"/>
    </source>
</evidence>
<dbReference type="Proteomes" id="UP000688947">
    <property type="component" value="Unassembled WGS sequence"/>
</dbReference>
<organism evidence="1 2">
    <name type="scientific">Phytophthora cactorum</name>
    <dbReference type="NCBI Taxonomy" id="29920"/>
    <lineage>
        <taxon>Eukaryota</taxon>
        <taxon>Sar</taxon>
        <taxon>Stramenopiles</taxon>
        <taxon>Oomycota</taxon>
        <taxon>Peronosporomycetes</taxon>
        <taxon>Peronosporales</taxon>
        <taxon>Peronosporaceae</taxon>
        <taxon>Phytophthora</taxon>
    </lineage>
</organism>
<comment type="caution">
    <text evidence="1">The sequence shown here is derived from an EMBL/GenBank/DDBJ whole genome shotgun (WGS) entry which is preliminary data.</text>
</comment>
<reference evidence="1" key="1">
    <citation type="submission" date="2021-01" db="EMBL/GenBank/DDBJ databases">
        <title>Phytophthora aleatoria, a newly-described species from Pinus radiata is distinct from Phytophthora cactorum isolates based on comparative genomics.</title>
        <authorList>
            <person name="Mcdougal R."/>
            <person name="Panda P."/>
            <person name="Williams N."/>
            <person name="Studholme D.J."/>
        </authorList>
    </citation>
    <scope>NUCLEOTIDE SEQUENCE</scope>
    <source>
        <strain evidence="1">NZFS 3830</strain>
    </source>
</reference>
<gene>
    <name evidence="1" type="ORF">JG687_00013712</name>
</gene>
<dbReference type="EMBL" id="JAENGZ010001030">
    <property type="protein sequence ID" value="KAG6951295.1"/>
    <property type="molecule type" value="Genomic_DNA"/>
</dbReference>
<proteinExistence type="predicted"/>